<feature type="region of interest" description="Disordered" evidence="1">
    <location>
        <begin position="161"/>
        <end position="218"/>
    </location>
</feature>
<sequence>MAAWKTLDHQSLIEFVGQLIKEVGITEQQLSHALPSDRPSTCRFKATRGNGEICGQQSVVPYGFCTKHKSSVQGKQAKELFEKQQEEKAKQAEKVSAPPASVQEKKQTTTISIRKNAFGNWQHSETGIIFRNHDKKASGIQNSKGEITPLTKEAVQYCEKRGWSYVSPEVEEDTDEDEETAEDESAEEEDSEEEEEEDDDEEEEEQEETEEEILEEDD</sequence>
<dbReference type="EMBL" id="OR343188">
    <property type="protein sequence ID" value="WNL49869.1"/>
    <property type="molecule type" value="Genomic_DNA"/>
</dbReference>
<evidence type="ECO:0000313" key="2">
    <source>
        <dbReference type="EMBL" id="WNL49869.1"/>
    </source>
</evidence>
<name>A0AA96ENQ2_9VIRU</name>
<feature type="compositionally biased region" description="Acidic residues" evidence="1">
    <location>
        <begin position="169"/>
        <end position="218"/>
    </location>
</feature>
<reference evidence="2" key="1">
    <citation type="submission" date="2023-07" db="EMBL/GenBank/DDBJ databases">
        <authorList>
            <person name="Xia Y."/>
        </authorList>
    </citation>
    <scope>NUCLEOTIDE SEQUENCE</scope>
    <source>
        <strain evidence="2">F</strain>
    </source>
</reference>
<organism evidence="2">
    <name type="scientific">Marseillevirus sp</name>
    <dbReference type="NCBI Taxonomy" id="2809551"/>
    <lineage>
        <taxon>Viruses</taxon>
        <taxon>Varidnaviria</taxon>
        <taxon>Bamfordvirae</taxon>
        <taxon>Nucleocytoviricota</taxon>
        <taxon>Megaviricetes</taxon>
        <taxon>Pimascovirales</taxon>
        <taxon>Pimascovirales incertae sedis</taxon>
        <taxon>Marseilleviridae</taxon>
        <taxon>Marseillevirus</taxon>
    </lineage>
</organism>
<feature type="region of interest" description="Disordered" evidence="1">
    <location>
        <begin position="83"/>
        <end position="108"/>
    </location>
</feature>
<proteinExistence type="predicted"/>
<feature type="compositionally biased region" description="Basic and acidic residues" evidence="1">
    <location>
        <begin position="83"/>
        <end position="93"/>
    </location>
</feature>
<accession>A0AA96ENQ2</accession>
<gene>
    <name evidence="2" type="ORF">MarFTMF_353</name>
</gene>
<protein>
    <submittedName>
        <fullName evidence="2">Uncharacterized protein</fullName>
    </submittedName>
</protein>
<evidence type="ECO:0000256" key="1">
    <source>
        <dbReference type="SAM" id="MobiDB-lite"/>
    </source>
</evidence>